<dbReference type="EMBL" id="QXEV01000005">
    <property type="protein sequence ID" value="RIA77910.1"/>
    <property type="molecule type" value="Genomic_DNA"/>
</dbReference>
<gene>
    <name evidence="1" type="ORF">EI71_00693</name>
</gene>
<keyword evidence="2" id="KW-1185">Reference proteome</keyword>
<comment type="caution">
    <text evidence="1">The sequence shown here is derived from an EMBL/GenBank/DDBJ whole genome shotgun (WGS) entry which is preliminary data.</text>
</comment>
<organism evidence="1 2">
    <name type="scientific">Anaeroplasma bactoclasticum</name>
    <dbReference type="NCBI Taxonomy" id="2088"/>
    <lineage>
        <taxon>Bacteria</taxon>
        <taxon>Bacillati</taxon>
        <taxon>Mycoplasmatota</taxon>
        <taxon>Mollicutes</taxon>
        <taxon>Anaeroplasmatales</taxon>
        <taxon>Anaeroplasmataceae</taxon>
        <taxon>Anaeroplasma</taxon>
    </lineage>
</organism>
<sequence>MNNKKINRFKEMIWLAMDDDTILYKSLIPFDLDRYFYDFYESGNIKKEYVLLNQLLKLLGNAIIDESFDIHELIHKNYHFHLDKKGEDNPFDISILSYDDEIILEINELTNGYYLKTNAFIMDNLDKEYYFMSKRKIHVIDPRLNKDLNDLIEINLRLKNNKITQLITEEKGE</sequence>
<protein>
    <submittedName>
        <fullName evidence="1">Uncharacterized protein</fullName>
    </submittedName>
</protein>
<dbReference type="RefSeq" id="WP_119015860.1">
    <property type="nucleotide sequence ID" value="NZ_QXEV01000005.1"/>
</dbReference>
<proteinExistence type="predicted"/>
<name>A0A397RUA3_9MOLU</name>
<dbReference type="AlphaFoldDB" id="A0A397RUA3"/>
<reference evidence="1 2" key="1">
    <citation type="submission" date="2018-08" db="EMBL/GenBank/DDBJ databases">
        <title>Genomic Encyclopedia of Archaeal and Bacterial Type Strains, Phase II (KMG-II): from individual species to whole genera.</title>
        <authorList>
            <person name="Goeker M."/>
        </authorList>
    </citation>
    <scope>NUCLEOTIDE SEQUENCE [LARGE SCALE GENOMIC DNA]</scope>
    <source>
        <strain evidence="1 2">ATCC 27112</strain>
    </source>
</reference>
<dbReference type="InParanoid" id="A0A397RUA3"/>
<accession>A0A397RUA3</accession>
<evidence type="ECO:0000313" key="1">
    <source>
        <dbReference type="EMBL" id="RIA77910.1"/>
    </source>
</evidence>
<dbReference type="Proteomes" id="UP000266506">
    <property type="component" value="Unassembled WGS sequence"/>
</dbReference>
<evidence type="ECO:0000313" key="2">
    <source>
        <dbReference type="Proteomes" id="UP000266506"/>
    </source>
</evidence>